<dbReference type="InterPro" id="IPR004236">
    <property type="entry name" value="Pept_S1_alpha_lytic"/>
</dbReference>
<dbReference type="EMBL" id="JACHDO010000001">
    <property type="protein sequence ID" value="MBB5489694.1"/>
    <property type="molecule type" value="Genomic_DNA"/>
</dbReference>
<dbReference type="InterPro" id="IPR033116">
    <property type="entry name" value="TRYPSIN_SER"/>
</dbReference>
<keyword evidence="13" id="KW-1185">Reference proteome</keyword>
<dbReference type="RefSeq" id="WP_184362127.1">
    <property type="nucleotide sequence ID" value="NZ_JACHDO010000001.1"/>
</dbReference>
<comment type="similarity">
    <text evidence="1">Belongs to the peptidase S1 family.</text>
</comment>
<dbReference type="GO" id="GO:0005576">
    <property type="term" value="C:extracellular region"/>
    <property type="evidence" value="ECO:0007669"/>
    <property type="project" value="InterPro"/>
</dbReference>
<comment type="caution">
    <text evidence="12">The sequence shown here is derived from an EMBL/GenBank/DDBJ whole genome shotgun (WGS) entry which is preliminary data.</text>
</comment>
<evidence type="ECO:0000256" key="4">
    <source>
        <dbReference type="ARBA" id="ARBA00022801"/>
    </source>
</evidence>
<sequence length="383" mass="38189">MRPSPVISAIGTGALAFGLALSVAPGASAVTVPAEPSPQGEAATMQEALERDFGLTPFEAETLLEAQQEAYGIDTAAAEAAGDAYGGSVFDTDTLELTVLVTDSAAVSDVEAAGAEAELVSHGTEGLAAIIDELDAAGTQPGVVGWYPDVASDTVVIEATDTAGAESLIEAAGVNASTVQVEQTDEAPELYADIVGGDAYFMGGGRCSIGFAVTDSSGNDGFVTAGHCGTVGTPAESGDGSGSGVFERSVFPGNDAAYVRATSNWTVTNLVNMYSAGGTQTVGGSSQAPIGSAVCRSGSTTGWHCGTIEARGQSVSYPEGTVNDMTRTNVCAEPGDSGGSFIAGDQAQGMTSGGSGNCTFGGTTYYQEVGPALSSWNLSLVTS</sequence>
<dbReference type="SUPFAM" id="SSF50494">
    <property type="entry name" value="Trypsin-like serine proteases"/>
    <property type="match status" value="1"/>
</dbReference>
<feature type="disulfide bond" evidence="9">
    <location>
        <begin position="331"/>
        <end position="358"/>
    </location>
</feature>
<evidence type="ECO:0000256" key="1">
    <source>
        <dbReference type="ARBA" id="ARBA00007664"/>
    </source>
</evidence>
<feature type="disulfide bond" evidence="9">
    <location>
        <begin position="207"/>
        <end position="228"/>
    </location>
</feature>
<evidence type="ECO:0000313" key="12">
    <source>
        <dbReference type="EMBL" id="MBB5489694.1"/>
    </source>
</evidence>
<name>A0A840W140_9ACTN</name>
<evidence type="ECO:0000256" key="8">
    <source>
        <dbReference type="PIRSR" id="PIRSR001134-1"/>
    </source>
</evidence>
<evidence type="ECO:0000256" key="6">
    <source>
        <dbReference type="ARBA" id="ARBA00023145"/>
    </source>
</evidence>
<evidence type="ECO:0000259" key="11">
    <source>
        <dbReference type="Pfam" id="PF02983"/>
    </source>
</evidence>
<dbReference type="Gene3D" id="2.40.10.10">
    <property type="entry name" value="Trypsin-like serine proteases"/>
    <property type="match status" value="2"/>
</dbReference>
<feature type="active site" description="Charge relay system" evidence="8">
    <location>
        <position position="227"/>
    </location>
</feature>
<organism evidence="12 13">
    <name type="scientific">Nocardiopsis metallicus</name>
    <dbReference type="NCBI Taxonomy" id="179819"/>
    <lineage>
        <taxon>Bacteria</taxon>
        <taxon>Bacillati</taxon>
        <taxon>Actinomycetota</taxon>
        <taxon>Actinomycetes</taxon>
        <taxon>Streptosporangiales</taxon>
        <taxon>Nocardiopsidaceae</taxon>
        <taxon>Nocardiopsis</taxon>
    </lineage>
</organism>
<proteinExistence type="inferred from homology"/>
<evidence type="ECO:0000256" key="2">
    <source>
        <dbReference type="ARBA" id="ARBA00022670"/>
    </source>
</evidence>
<feature type="signal peptide" evidence="10">
    <location>
        <begin position="1"/>
        <end position="29"/>
    </location>
</feature>
<accession>A0A840W140</accession>
<keyword evidence="3 10" id="KW-0732">Signal</keyword>
<dbReference type="InterPro" id="IPR001316">
    <property type="entry name" value="Pept_S1A_streptogrisin"/>
</dbReference>
<dbReference type="GO" id="GO:0006508">
    <property type="term" value="P:proteolysis"/>
    <property type="evidence" value="ECO:0007669"/>
    <property type="project" value="UniProtKB-KW"/>
</dbReference>
<protein>
    <submittedName>
        <fullName evidence="12">Streptogrisin C</fullName>
        <ecNumber evidence="12">3.4.21.-</ecNumber>
    </submittedName>
</protein>
<dbReference type="EC" id="3.4.21.-" evidence="12"/>
<dbReference type="Gene3D" id="3.30.300.50">
    <property type="match status" value="2"/>
</dbReference>
<evidence type="ECO:0000256" key="9">
    <source>
        <dbReference type="PIRSR" id="PIRSR001134-2"/>
    </source>
</evidence>
<keyword evidence="2" id="KW-0645">Protease</keyword>
<keyword evidence="4 12" id="KW-0378">Hydrolase</keyword>
<feature type="domain" description="Peptidase S1A alpha-lytic prodomain" evidence="11">
    <location>
        <begin position="122"/>
        <end position="176"/>
    </location>
</feature>
<dbReference type="InterPro" id="IPR018114">
    <property type="entry name" value="TRYPSIN_HIS"/>
</dbReference>
<dbReference type="PROSITE" id="PS00135">
    <property type="entry name" value="TRYPSIN_SER"/>
    <property type="match status" value="1"/>
</dbReference>
<reference evidence="12 13" key="1">
    <citation type="submission" date="2020-08" db="EMBL/GenBank/DDBJ databases">
        <title>Sequencing the genomes of 1000 actinobacteria strains.</title>
        <authorList>
            <person name="Klenk H.-P."/>
        </authorList>
    </citation>
    <scope>NUCLEOTIDE SEQUENCE [LARGE SCALE GENOMIC DNA]</scope>
    <source>
        <strain evidence="12 13">DSM 44598</strain>
    </source>
</reference>
<dbReference type="AlphaFoldDB" id="A0A840W140"/>
<keyword evidence="7 9" id="KW-1015">Disulfide bond</keyword>
<evidence type="ECO:0000256" key="10">
    <source>
        <dbReference type="SAM" id="SignalP"/>
    </source>
</evidence>
<dbReference type="Proteomes" id="UP000579647">
    <property type="component" value="Unassembled WGS sequence"/>
</dbReference>
<dbReference type="InterPro" id="IPR009003">
    <property type="entry name" value="Peptidase_S1_PA"/>
</dbReference>
<evidence type="ECO:0000256" key="3">
    <source>
        <dbReference type="ARBA" id="ARBA00022729"/>
    </source>
</evidence>
<feature type="disulfide bond" evidence="9">
    <location>
        <begin position="295"/>
        <end position="305"/>
    </location>
</feature>
<gene>
    <name evidence="12" type="ORF">HNR07_000831</name>
</gene>
<feature type="chain" id="PRO_5032897670" evidence="10">
    <location>
        <begin position="30"/>
        <end position="383"/>
    </location>
</feature>
<evidence type="ECO:0000256" key="7">
    <source>
        <dbReference type="ARBA" id="ARBA00023157"/>
    </source>
</evidence>
<feature type="active site" description="Charge relay system" evidence="8">
    <location>
        <position position="255"/>
    </location>
</feature>
<dbReference type="GO" id="GO:0004252">
    <property type="term" value="F:serine-type endopeptidase activity"/>
    <property type="evidence" value="ECO:0007669"/>
    <property type="project" value="InterPro"/>
</dbReference>
<evidence type="ECO:0000313" key="13">
    <source>
        <dbReference type="Proteomes" id="UP000579647"/>
    </source>
</evidence>
<keyword evidence="5" id="KW-0720">Serine protease</keyword>
<dbReference type="PRINTS" id="PR00861">
    <property type="entry name" value="ALYTICPTASE"/>
</dbReference>
<evidence type="ECO:0000256" key="5">
    <source>
        <dbReference type="ARBA" id="ARBA00022825"/>
    </source>
</evidence>
<dbReference type="InterPro" id="IPR043504">
    <property type="entry name" value="Peptidase_S1_PA_chymotrypsin"/>
</dbReference>
<dbReference type="CDD" id="cd21112">
    <property type="entry name" value="alphaLP-like"/>
    <property type="match status" value="1"/>
</dbReference>
<dbReference type="PIRSF" id="PIRSF001134">
    <property type="entry name" value="Streptogrisin"/>
    <property type="match status" value="1"/>
</dbReference>
<keyword evidence="6" id="KW-0865">Zymogen</keyword>
<dbReference type="Pfam" id="PF02983">
    <property type="entry name" value="Pro_Al_protease"/>
    <property type="match status" value="1"/>
</dbReference>
<dbReference type="PROSITE" id="PS00134">
    <property type="entry name" value="TRYPSIN_HIS"/>
    <property type="match status" value="1"/>
</dbReference>
<dbReference type="InterPro" id="IPR035070">
    <property type="entry name" value="Streptogrisin_prodomain"/>
</dbReference>
<feature type="active site" description="Charge relay system" evidence="8">
    <location>
        <position position="337"/>
    </location>
</feature>